<dbReference type="RefSeq" id="WP_346080675.1">
    <property type="nucleotide sequence ID" value="NZ_BAABDG010000002.1"/>
</dbReference>
<accession>A0ABP7L5W2</accession>
<dbReference type="SUPFAM" id="SSF69572">
    <property type="entry name" value="Activating enzymes of the ubiquitin-like proteins"/>
    <property type="match status" value="1"/>
</dbReference>
<dbReference type="InterPro" id="IPR035985">
    <property type="entry name" value="Ubiquitin-activating_enz"/>
</dbReference>
<sequence length="367" mass="41840">MEKLKLKTTVLVYKPFNKNTTVRFNSELISFEDNNGRIYSFLTLLNDYKTESEIKKQFVNKYDDIDESDIDEYLVTLRELNLIETQFTTRDILDEYDSNRWSRNFEFFNTLISYGENKYKVQQKLALSKVCLLGCGGLGSHILFELAAVGIKDLVIVDFDKIELSNLNRQILYKEEDVGFKKVITAKKRILEFSPTMNVNAIDLRISSAKDITDIISDRDLVICVADKPRNYMVKWLNQACCDLGIPFINGGLDTRRAVFYSVIPGESGCTECWRSSLPADELQAYIVAEDYNENIDYQAPAPAMSALVSVTTGVMLCEAIKMITGLQPPTLTNRLKSFCFDDLSIETTEKWQRNDNCSCCGNLKNS</sequence>
<keyword evidence="2" id="KW-0808">Transferase</keyword>
<dbReference type="Pfam" id="PF00899">
    <property type="entry name" value="ThiF"/>
    <property type="match status" value="1"/>
</dbReference>
<dbReference type="PANTHER" id="PTHR10953">
    <property type="entry name" value="UBIQUITIN-ACTIVATING ENZYME E1"/>
    <property type="match status" value="1"/>
</dbReference>
<evidence type="ECO:0000259" key="1">
    <source>
        <dbReference type="Pfam" id="PF00899"/>
    </source>
</evidence>
<reference evidence="3" key="1">
    <citation type="journal article" date="2019" name="Int. J. Syst. Evol. Microbiol.">
        <title>The Global Catalogue of Microorganisms (GCM) 10K type strain sequencing project: providing services to taxonomists for standard genome sequencing and annotation.</title>
        <authorList>
            <consortium name="The Broad Institute Genomics Platform"/>
            <consortium name="The Broad Institute Genome Sequencing Center for Infectious Disease"/>
            <person name="Wu L."/>
            <person name="Ma J."/>
        </authorList>
    </citation>
    <scope>NUCLEOTIDE SEQUENCE [LARGE SCALE GENOMIC DNA]</scope>
    <source>
        <strain evidence="3">JCM 17201</strain>
    </source>
</reference>
<dbReference type="Gene3D" id="3.40.50.720">
    <property type="entry name" value="NAD(P)-binding Rossmann-like Domain"/>
    <property type="match status" value="1"/>
</dbReference>
<dbReference type="GO" id="GO:0016779">
    <property type="term" value="F:nucleotidyltransferase activity"/>
    <property type="evidence" value="ECO:0007669"/>
    <property type="project" value="UniProtKB-KW"/>
</dbReference>
<dbReference type="InterPro" id="IPR045886">
    <property type="entry name" value="ThiF/MoeB/HesA"/>
</dbReference>
<evidence type="ECO:0000313" key="2">
    <source>
        <dbReference type="EMBL" id="GAA3894731.1"/>
    </source>
</evidence>
<dbReference type="PANTHER" id="PTHR10953:SF102">
    <property type="entry name" value="ADENYLYLTRANSFERASE AND SULFURTRANSFERASE MOCS3"/>
    <property type="match status" value="1"/>
</dbReference>
<dbReference type="EMBL" id="BAABDG010000002">
    <property type="protein sequence ID" value="GAA3894731.1"/>
    <property type="molecule type" value="Genomic_DNA"/>
</dbReference>
<keyword evidence="3" id="KW-1185">Reference proteome</keyword>
<proteinExistence type="predicted"/>
<comment type="caution">
    <text evidence="2">The sequence shown here is derived from an EMBL/GenBank/DDBJ whole genome shotgun (WGS) entry which is preliminary data.</text>
</comment>
<gene>
    <name evidence="2" type="ORF">GCM10022405_20260</name>
</gene>
<name>A0ABP7L5W2_9GAMM</name>
<feature type="domain" description="THIF-type NAD/FAD binding fold" evidence="1">
    <location>
        <begin position="119"/>
        <end position="360"/>
    </location>
</feature>
<keyword evidence="2" id="KW-0548">Nucleotidyltransferase</keyword>
<protein>
    <submittedName>
        <fullName evidence="2">ThiF family adenylyltransferase</fullName>
    </submittedName>
</protein>
<dbReference type="InterPro" id="IPR000594">
    <property type="entry name" value="ThiF_NAD_FAD-bd"/>
</dbReference>
<evidence type="ECO:0000313" key="3">
    <source>
        <dbReference type="Proteomes" id="UP001499994"/>
    </source>
</evidence>
<dbReference type="Proteomes" id="UP001499994">
    <property type="component" value="Unassembled WGS sequence"/>
</dbReference>
<organism evidence="2 3">
    <name type="scientific">Gibbsiella dentisursi</name>
    <dbReference type="NCBI Taxonomy" id="796890"/>
    <lineage>
        <taxon>Bacteria</taxon>
        <taxon>Pseudomonadati</taxon>
        <taxon>Pseudomonadota</taxon>
        <taxon>Gammaproteobacteria</taxon>
        <taxon>Enterobacterales</taxon>
        <taxon>Yersiniaceae</taxon>
        <taxon>Gibbsiella</taxon>
    </lineage>
</organism>